<name>A0A1J5R808_9ZZZZ</name>
<protein>
    <submittedName>
        <fullName evidence="1">Uncharacterized protein</fullName>
    </submittedName>
</protein>
<evidence type="ECO:0000313" key="1">
    <source>
        <dbReference type="EMBL" id="OIQ85843.1"/>
    </source>
</evidence>
<gene>
    <name evidence="1" type="ORF">GALL_323180</name>
</gene>
<organism evidence="1">
    <name type="scientific">mine drainage metagenome</name>
    <dbReference type="NCBI Taxonomy" id="410659"/>
    <lineage>
        <taxon>unclassified sequences</taxon>
        <taxon>metagenomes</taxon>
        <taxon>ecological metagenomes</taxon>
    </lineage>
</organism>
<sequence length="78" mass="8178">MISTIVDIAHTLSRILSEVGDHRGALSAATVGLSVDACSTHLRDDAVDAALAYGDAAEAGHIRERYDALASELDDELV</sequence>
<comment type="caution">
    <text evidence="1">The sequence shown here is derived from an EMBL/GenBank/DDBJ whole genome shotgun (WGS) entry which is preliminary data.</text>
</comment>
<proteinExistence type="predicted"/>
<accession>A0A1J5R808</accession>
<dbReference type="EMBL" id="MLJW01000517">
    <property type="protein sequence ID" value="OIQ85843.1"/>
    <property type="molecule type" value="Genomic_DNA"/>
</dbReference>
<dbReference type="AlphaFoldDB" id="A0A1J5R808"/>
<reference evidence="1" key="1">
    <citation type="submission" date="2016-10" db="EMBL/GenBank/DDBJ databases">
        <title>Sequence of Gallionella enrichment culture.</title>
        <authorList>
            <person name="Poehlein A."/>
            <person name="Muehling M."/>
            <person name="Daniel R."/>
        </authorList>
    </citation>
    <scope>NUCLEOTIDE SEQUENCE</scope>
</reference>